<dbReference type="InterPro" id="IPR014757">
    <property type="entry name" value="Tscrpt_reg_IclR_C"/>
</dbReference>
<reference evidence="6" key="1">
    <citation type="submission" date="2015-01" db="EMBL/GenBank/DDBJ databases">
        <title>Draft genome sequence of Pasteurella multocida isolated from alpaca pneumonia.</title>
        <authorList>
            <person name="Maturrano L."/>
            <person name="Hurtado R."/>
            <person name="Allasi N."/>
            <person name="Juscamayta E."/>
            <person name="Fernandez D."/>
            <person name="Maximiliano J."/>
            <person name="Rimac R."/>
            <person name="Rosadio R."/>
        </authorList>
    </citation>
    <scope>NUCLEOTIDE SEQUENCE</scope>
    <source>
        <strain evidence="6">UNMSM</strain>
    </source>
</reference>
<dbReference type="InterPro" id="IPR005471">
    <property type="entry name" value="Tscrpt_reg_IclR_N"/>
</dbReference>
<gene>
    <name evidence="6" type="primary">PM1257</name>
</gene>
<dbReference type="InterPro" id="IPR036390">
    <property type="entry name" value="WH_DNA-bd_sf"/>
</dbReference>
<proteinExistence type="predicted"/>
<evidence type="ECO:0000259" key="4">
    <source>
        <dbReference type="PROSITE" id="PS51077"/>
    </source>
</evidence>
<evidence type="ECO:0000256" key="1">
    <source>
        <dbReference type="ARBA" id="ARBA00023015"/>
    </source>
</evidence>
<keyword evidence="3" id="KW-0804">Transcription</keyword>
<dbReference type="Pfam" id="PF09339">
    <property type="entry name" value="HTH_IclR"/>
    <property type="match status" value="1"/>
</dbReference>
<dbReference type="Gene3D" id="3.30.450.40">
    <property type="match status" value="1"/>
</dbReference>
<dbReference type="GO" id="GO:0003700">
    <property type="term" value="F:DNA-binding transcription factor activity"/>
    <property type="evidence" value="ECO:0007669"/>
    <property type="project" value="TreeGrafter"/>
</dbReference>
<evidence type="ECO:0000259" key="5">
    <source>
        <dbReference type="PROSITE" id="PS51078"/>
    </source>
</evidence>
<evidence type="ECO:0000256" key="2">
    <source>
        <dbReference type="ARBA" id="ARBA00023125"/>
    </source>
</evidence>
<dbReference type="GO" id="GO:0003677">
    <property type="term" value="F:DNA binding"/>
    <property type="evidence" value="ECO:0007669"/>
    <property type="project" value="UniProtKB-KW"/>
</dbReference>
<dbReference type="EMBL" id="KP660184">
    <property type="protein sequence ID" value="AMK08023.1"/>
    <property type="molecule type" value="Genomic_DNA"/>
</dbReference>
<dbReference type="PANTHER" id="PTHR30136">
    <property type="entry name" value="HELIX-TURN-HELIX TRANSCRIPTIONAL REGULATOR, ICLR FAMILY"/>
    <property type="match status" value="1"/>
</dbReference>
<dbReference type="Gene3D" id="1.10.10.10">
    <property type="entry name" value="Winged helix-like DNA-binding domain superfamily/Winged helix DNA-binding domain"/>
    <property type="match status" value="1"/>
</dbReference>
<organism evidence="6">
    <name type="scientific">Pasteurella multocida</name>
    <dbReference type="NCBI Taxonomy" id="747"/>
    <lineage>
        <taxon>Bacteria</taxon>
        <taxon>Pseudomonadati</taxon>
        <taxon>Pseudomonadota</taxon>
        <taxon>Gammaproteobacteria</taxon>
        <taxon>Pasteurellales</taxon>
        <taxon>Pasteurellaceae</taxon>
        <taxon>Pasteurella</taxon>
    </lineage>
</organism>
<dbReference type="InterPro" id="IPR029016">
    <property type="entry name" value="GAF-like_dom_sf"/>
</dbReference>
<name>A0A126QH10_PASMD</name>
<keyword evidence="1" id="KW-0805">Transcription regulation</keyword>
<evidence type="ECO:0000256" key="3">
    <source>
        <dbReference type="ARBA" id="ARBA00023163"/>
    </source>
</evidence>
<dbReference type="PROSITE" id="PS51078">
    <property type="entry name" value="ICLR_ED"/>
    <property type="match status" value="1"/>
</dbReference>
<feature type="domain" description="HTH iclR-type" evidence="4">
    <location>
        <begin position="16"/>
        <end position="78"/>
    </location>
</feature>
<dbReference type="InterPro" id="IPR050707">
    <property type="entry name" value="HTH_MetabolicPath_Reg"/>
</dbReference>
<dbReference type="SUPFAM" id="SSF46785">
    <property type="entry name" value="Winged helix' DNA-binding domain"/>
    <property type="match status" value="1"/>
</dbReference>
<dbReference type="SUPFAM" id="SSF55781">
    <property type="entry name" value="GAF domain-like"/>
    <property type="match status" value="1"/>
</dbReference>
<sequence length="269" mass="29974">MDVMKEEDKTKKAGSNQSLIRGLLLIDILSNFPNGCPLAKLSELSNLNKSTTHRMLQTLQSCGYVKPANTLGAYRLTTKCLTLGQKTLSSLNILNLTAPYLEQLNLETGETVNLSTRDHHHAVMIYKLEPTTGMLRTRAYIGQRLELYCSAMGKIFMAYEKGHALDDYWEKNQATIQQLTVNTIVTQEAMALELAKIRELGYAMDNEENERGVTCLACPMFDIHGNVTYSVSISLSTARLKQIGQDTLLRHLKQTTQAISQELGAVMPS</sequence>
<dbReference type="GO" id="GO:0045892">
    <property type="term" value="P:negative regulation of DNA-templated transcription"/>
    <property type="evidence" value="ECO:0007669"/>
    <property type="project" value="TreeGrafter"/>
</dbReference>
<keyword evidence="2" id="KW-0238">DNA-binding</keyword>
<feature type="domain" description="IclR-ED" evidence="5">
    <location>
        <begin position="79"/>
        <end position="265"/>
    </location>
</feature>
<protein>
    <submittedName>
        <fullName evidence="6">PM1257 protein</fullName>
    </submittedName>
</protein>
<accession>A0A126QH10</accession>
<dbReference type="SMART" id="SM00346">
    <property type="entry name" value="HTH_ICLR"/>
    <property type="match status" value="1"/>
</dbReference>
<dbReference type="PROSITE" id="PS51077">
    <property type="entry name" value="HTH_ICLR"/>
    <property type="match status" value="1"/>
</dbReference>
<evidence type="ECO:0000313" key="6">
    <source>
        <dbReference type="EMBL" id="AMK08023.1"/>
    </source>
</evidence>
<dbReference type="RefSeq" id="WP_071523470.1">
    <property type="nucleotide sequence ID" value="NZ_JACDXE010000019.1"/>
</dbReference>
<dbReference type="InterPro" id="IPR036388">
    <property type="entry name" value="WH-like_DNA-bd_sf"/>
</dbReference>
<dbReference type="AlphaFoldDB" id="A0A126QH10"/>
<dbReference type="PANTHER" id="PTHR30136:SF19">
    <property type="entry name" value="DNA-BINDING TRANSCRIPTIONAL REPRESSOR YIAJ"/>
    <property type="match status" value="1"/>
</dbReference>
<dbReference type="Pfam" id="PF01614">
    <property type="entry name" value="IclR_C"/>
    <property type="match status" value="1"/>
</dbReference>